<comment type="caution">
    <text evidence="4">The sequence shown here is derived from an EMBL/GenBank/DDBJ whole genome shotgun (WGS) entry which is preliminary data.</text>
</comment>
<organism evidence="4 5">
    <name type="scientific">Lentinula edodes</name>
    <name type="common">Shiitake mushroom</name>
    <name type="synonym">Lentinus edodes</name>
    <dbReference type="NCBI Taxonomy" id="5353"/>
    <lineage>
        <taxon>Eukaryota</taxon>
        <taxon>Fungi</taxon>
        <taxon>Dikarya</taxon>
        <taxon>Basidiomycota</taxon>
        <taxon>Agaricomycotina</taxon>
        <taxon>Agaricomycetes</taxon>
        <taxon>Agaricomycetidae</taxon>
        <taxon>Agaricales</taxon>
        <taxon>Marasmiineae</taxon>
        <taxon>Omphalotaceae</taxon>
        <taxon>Lentinula</taxon>
    </lineage>
</organism>
<keyword evidence="3" id="KW-0342">GTP-binding</keyword>
<dbReference type="InterPro" id="IPR027417">
    <property type="entry name" value="P-loop_NTPase"/>
</dbReference>
<evidence type="ECO:0000313" key="5">
    <source>
        <dbReference type="Proteomes" id="UP000188533"/>
    </source>
</evidence>
<dbReference type="SMART" id="SM00174">
    <property type="entry name" value="RHO"/>
    <property type="match status" value="1"/>
</dbReference>
<dbReference type="GO" id="GO:0007165">
    <property type="term" value="P:signal transduction"/>
    <property type="evidence" value="ECO:0007669"/>
    <property type="project" value="InterPro"/>
</dbReference>
<dbReference type="EMBL" id="BDGU01000206">
    <property type="protein sequence ID" value="GAW04690.1"/>
    <property type="molecule type" value="Genomic_DNA"/>
</dbReference>
<gene>
    <name evidence="4" type="ORF">LENED_006496</name>
</gene>
<dbReference type="AlphaFoldDB" id="A0A1Q3EBU8"/>
<reference evidence="4 5" key="1">
    <citation type="submission" date="2016-08" db="EMBL/GenBank/DDBJ databases">
        <authorList>
            <consortium name="Lentinula edodes genome sequencing consortium"/>
            <person name="Sakamoto Y."/>
            <person name="Nakade K."/>
            <person name="Sato S."/>
            <person name="Yoshida Y."/>
            <person name="Miyazaki K."/>
            <person name="Natsume S."/>
            <person name="Konno N."/>
        </authorList>
    </citation>
    <scope>NUCLEOTIDE SEQUENCE [LARGE SCALE GENOMIC DNA]</scope>
    <source>
        <strain evidence="4 5">NBRC 111202</strain>
    </source>
</reference>
<dbReference type="SMART" id="SM00175">
    <property type="entry name" value="RAB"/>
    <property type="match status" value="1"/>
</dbReference>
<dbReference type="Gene3D" id="3.40.50.300">
    <property type="entry name" value="P-loop containing nucleotide triphosphate hydrolases"/>
    <property type="match status" value="1"/>
</dbReference>
<evidence type="ECO:0000256" key="1">
    <source>
        <dbReference type="ARBA" id="ARBA00004342"/>
    </source>
</evidence>
<dbReference type="InterPro" id="IPR001806">
    <property type="entry name" value="Small_GTPase"/>
</dbReference>
<protein>
    <submittedName>
        <fullName evidence="4">Ras protein</fullName>
    </submittedName>
</protein>
<dbReference type="STRING" id="5353.A0A1Q3EBU8"/>
<dbReference type="PRINTS" id="PR00449">
    <property type="entry name" value="RASTRNSFRMNG"/>
</dbReference>
<evidence type="ECO:0000256" key="3">
    <source>
        <dbReference type="ARBA" id="ARBA00023134"/>
    </source>
</evidence>
<keyword evidence="2" id="KW-0547">Nucleotide-binding</keyword>
<accession>A0A1Q3EBU8</accession>
<dbReference type="PANTHER" id="PTHR24070">
    <property type="entry name" value="RAS, DI-RAS, AND RHEB FAMILY MEMBERS OF SMALL GTPASE SUPERFAMILY"/>
    <property type="match status" value="1"/>
</dbReference>
<name>A0A1Q3EBU8_LENED</name>
<proteinExistence type="predicted"/>
<dbReference type="PROSITE" id="PS51419">
    <property type="entry name" value="RAB"/>
    <property type="match status" value="1"/>
</dbReference>
<evidence type="ECO:0000256" key="2">
    <source>
        <dbReference type="ARBA" id="ARBA00022741"/>
    </source>
</evidence>
<dbReference type="InterPro" id="IPR020849">
    <property type="entry name" value="Small_GTPase_Ras-type"/>
</dbReference>
<reference evidence="4 5" key="2">
    <citation type="submission" date="2017-02" db="EMBL/GenBank/DDBJ databases">
        <title>A genome survey and senescence transcriptome analysis in Lentinula edodes.</title>
        <authorList>
            <person name="Sakamoto Y."/>
            <person name="Nakade K."/>
            <person name="Sato S."/>
            <person name="Yoshida Y."/>
            <person name="Miyazaki K."/>
            <person name="Natsume S."/>
            <person name="Konno N."/>
        </authorList>
    </citation>
    <scope>NUCLEOTIDE SEQUENCE [LARGE SCALE GENOMIC DNA]</scope>
    <source>
        <strain evidence="4 5">NBRC 111202</strain>
    </source>
</reference>
<dbReference type="Pfam" id="PF00071">
    <property type="entry name" value="Ras"/>
    <property type="match status" value="1"/>
</dbReference>
<dbReference type="Proteomes" id="UP000188533">
    <property type="component" value="Unassembled WGS sequence"/>
</dbReference>
<dbReference type="SUPFAM" id="SSF52540">
    <property type="entry name" value="P-loop containing nucleoside triphosphate hydrolases"/>
    <property type="match status" value="1"/>
</dbReference>
<dbReference type="InterPro" id="IPR005225">
    <property type="entry name" value="Small_GTP-bd"/>
</dbReference>
<keyword evidence="5" id="KW-1185">Reference proteome</keyword>
<dbReference type="NCBIfam" id="TIGR00231">
    <property type="entry name" value="small_GTP"/>
    <property type="match status" value="1"/>
</dbReference>
<sequence length="308" mass="34959">MGQVTETNKDKGTLGCPIDPFEGGKRRIMVGSRFLPKGFSLRLSLRPVHEPRLLHDDCLNLLLPLLSSSQSLSSLSISHHLSPRSLPAYNSSSVFPYSTPSFTLAELFSEKWITGELLSLVMVEWARQPWLFSLRSIALLKYVDQPLSHIGLRFAHSFTLIVDNRMCFVEVIDTAGQEEYATLRDQWVREGQGFILVYSIASRSTFERLDIFRQSMRRVKRGDPIFMLVGNKCDKTWEREVSKDEGQALARQFGCEFIETSAKTAQNVERLFTDLVRALRRTRNVEAGPPAGGPVRPPREKKTKCIIL</sequence>
<dbReference type="GO" id="GO:0005525">
    <property type="term" value="F:GTP binding"/>
    <property type="evidence" value="ECO:0007669"/>
    <property type="project" value="UniProtKB-KW"/>
</dbReference>
<dbReference type="PROSITE" id="PS51421">
    <property type="entry name" value="RAS"/>
    <property type="match status" value="1"/>
</dbReference>
<comment type="subcellular location">
    <subcellularLocation>
        <location evidence="1">Cell membrane</location>
        <topology evidence="1">Lipid-anchor</topology>
        <orientation evidence="1">Cytoplasmic side</orientation>
    </subcellularLocation>
</comment>
<dbReference type="GO" id="GO:0003924">
    <property type="term" value="F:GTPase activity"/>
    <property type="evidence" value="ECO:0007669"/>
    <property type="project" value="InterPro"/>
</dbReference>
<evidence type="ECO:0000313" key="4">
    <source>
        <dbReference type="EMBL" id="GAW04690.1"/>
    </source>
</evidence>
<dbReference type="SMART" id="SM00173">
    <property type="entry name" value="RAS"/>
    <property type="match status" value="1"/>
</dbReference>
<dbReference type="GO" id="GO:0005886">
    <property type="term" value="C:plasma membrane"/>
    <property type="evidence" value="ECO:0007669"/>
    <property type="project" value="UniProtKB-SubCell"/>
</dbReference>